<dbReference type="SUPFAM" id="SSF159042">
    <property type="entry name" value="Plus3-like"/>
    <property type="match status" value="1"/>
</dbReference>
<feature type="compositionally biased region" description="Low complexity" evidence="1">
    <location>
        <begin position="118"/>
        <end position="128"/>
    </location>
</feature>
<comment type="caution">
    <text evidence="3">The sequence shown here is derived from an EMBL/GenBank/DDBJ whole genome shotgun (WGS) entry which is preliminary data.</text>
</comment>
<dbReference type="OMA" id="HEHVEMA"/>
<organism evidence="3 4">
    <name type="scientific">Cynara cardunculus var. scolymus</name>
    <name type="common">Globe artichoke</name>
    <name type="synonym">Cynara scolymus</name>
    <dbReference type="NCBI Taxonomy" id="59895"/>
    <lineage>
        <taxon>Eukaryota</taxon>
        <taxon>Viridiplantae</taxon>
        <taxon>Streptophyta</taxon>
        <taxon>Embryophyta</taxon>
        <taxon>Tracheophyta</taxon>
        <taxon>Spermatophyta</taxon>
        <taxon>Magnoliopsida</taxon>
        <taxon>eudicotyledons</taxon>
        <taxon>Gunneridae</taxon>
        <taxon>Pentapetalae</taxon>
        <taxon>asterids</taxon>
        <taxon>campanulids</taxon>
        <taxon>Asterales</taxon>
        <taxon>Asteraceae</taxon>
        <taxon>Carduoideae</taxon>
        <taxon>Cardueae</taxon>
        <taxon>Carduinae</taxon>
        <taxon>Cynara</taxon>
    </lineage>
</organism>
<reference evidence="3 4" key="1">
    <citation type="journal article" date="2016" name="Sci. Rep.">
        <title>The genome sequence of the outbreeding globe artichoke constructed de novo incorporating a phase-aware low-pass sequencing strategy of F1 progeny.</title>
        <authorList>
            <person name="Scaglione D."/>
            <person name="Reyes-Chin-Wo S."/>
            <person name="Acquadro A."/>
            <person name="Froenicke L."/>
            <person name="Portis E."/>
            <person name="Beitel C."/>
            <person name="Tirone M."/>
            <person name="Mauro R."/>
            <person name="Lo Monaco A."/>
            <person name="Mauromicale G."/>
            <person name="Faccioli P."/>
            <person name="Cattivelli L."/>
            <person name="Rieseberg L."/>
            <person name="Michelmore R."/>
            <person name="Lanteri S."/>
        </authorList>
    </citation>
    <scope>NUCLEOTIDE SEQUENCE [LARGE SCALE GENOMIC DNA]</scope>
    <source>
        <strain evidence="3">2C</strain>
    </source>
</reference>
<dbReference type="Gene3D" id="3.90.70.200">
    <property type="entry name" value="Plus-3 domain"/>
    <property type="match status" value="1"/>
</dbReference>
<feature type="region of interest" description="Disordered" evidence="1">
    <location>
        <begin position="104"/>
        <end position="143"/>
    </location>
</feature>
<protein>
    <submittedName>
        <fullName evidence="3">Plus-3</fullName>
    </submittedName>
</protein>
<evidence type="ECO:0000259" key="2">
    <source>
        <dbReference type="PROSITE" id="PS51360"/>
    </source>
</evidence>
<feature type="domain" description="Plus3" evidence="2">
    <location>
        <begin position="389"/>
        <end position="508"/>
    </location>
</feature>
<evidence type="ECO:0000313" key="4">
    <source>
        <dbReference type="Proteomes" id="UP000243975"/>
    </source>
</evidence>
<evidence type="ECO:0000256" key="1">
    <source>
        <dbReference type="SAM" id="MobiDB-lite"/>
    </source>
</evidence>
<dbReference type="AlphaFoldDB" id="A0A124SBP6"/>
<evidence type="ECO:0000313" key="3">
    <source>
        <dbReference type="EMBL" id="KVH91297.1"/>
    </source>
</evidence>
<name>A0A124SBP6_CYNCS</name>
<dbReference type="PANTHER" id="PTHR38940">
    <property type="entry name" value="PLUS3 DOMAIN-CONTAINING PROTEIN"/>
    <property type="match status" value="1"/>
</dbReference>
<dbReference type="InterPro" id="IPR004343">
    <property type="entry name" value="Plus-3_dom"/>
</dbReference>
<proteinExistence type="predicted"/>
<dbReference type="Proteomes" id="UP000243975">
    <property type="component" value="Unassembled WGS sequence"/>
</dbReference>
<dbReference type="Pfam" id="PF03126">
    <property type="entry name" value="Plus-3"/>
    <property type="match status" value="1"/>
</dbReference>
<dbReference type="PROSITE" id="PS51360">
    <property type="entry name" value="PLUS3"/>
    <property type="match status" value="1"/>
</dbReference>
<dbReference type="GO" id="GO:0003677">
    <property type="term" value="F:DNA binding"/>
    <property type="evidence" value="ECO:0007669"/>
    <property type="project" value="InterPro"/>
</dbReference>
<dbReference type="EMBL" id="LEKV01005053">
    <property type="protein sequence ID" value="KVH91297.1"/>
    <property type="molecule type" value="Genomic_DNA"/>
</dbReference>
<dbReference type="SMART" id="SM00719">
    <property type="entry name" value="Plus3"/>
    <property type="match status" value="1"/>
</dbReference>
<sequence length="508" mass="57014">MLNLNLDSLPVSGFSVSCNIWLMTDVNDPKADSGLAINITNQWKNSSTAAGAGANANSRVDLMTFVGSDTLAELVWSPGTGLSIKFAEKKPCFTCEVGPSNMGFLQSEDTQDQKHVNSSSTVETSTSRSHGHAGLQNQRTSVPSSERLFVDGMTSGVDKSGSDIISPLKIEASAQCGPHEHVEMAKMDKDGCSSDPFRENAQDVEQADFFPGEDREGSIYCREKDQKHEVESHGSMESCKNATSVAKRKRRLRLEEQLILGSKRIKKQADHDQCMVKEDKSFVNWMSNMLKGLKEYKNYDQRMSVYDETRGFESQKMGFQNFFQSLFLPDVKAHDQTIKLIENNYVGSSKEIDKCGRGSIDCLEIEEKEIKGVVEHISLYERVTKEAPKGMFDTIRRLRLSRTDIMKWTNSRLSVAHLDGFFVRLRLAKWEEGAGGSRYYVACVTGFKQSIRVKVGRLECFVESQYVSNCDFLEDELIAWWQETSKNEGIPGVKDLKSKLAERRTLGL</sequence>
<dbReference type="InterPro" id="IPR036128">
    <property type="entry name" value="Plus3-like_sf"/>
</dbReference>
<gene>
    <name evidence="3" type="ORF">Ccrd_006684</name>
</gene>
<dbReference type="Gramene" id="KVH91297">
    <property type="protein sequence ID" value="KVH91297"/>
    <property type="gene ID" value="Ccrd_006684"/>
</dbReference>
<keyword evidence="4" id="KW-1185">Reference proteome</keyword>
<dbReference type="PANTHER" id="PTHR38940:SF5">
    <property type="match status" value="1"/>
</dbReference>
<accession>A0A124SBP6</accession>
<dbReference type="STRING" id="59895.A0A124SBP6"/>